<reference evidence="4" key="2">
    <citation type="submission" date="2019-01" db="UniProtKB">
        <authorList>
            <consortium name="EnsemblPlants"/>
        </authorList>
    </citation>
    <scope>IDENTIFICATION</scope>
    <source>
        <strain evidence="4">cv. Heinz 1706</strain>
    </source>
</reference>
<accession>A0A3Q7GM83</accession>
<feature type="domain" description="Reverse transcriptase Ty1/copia-type" evidence="2">
    <location>
        <begin position="282"/>
        <end position="366"/>
    </location>
</feature>
<dbReference type="Pfam" id="PF07734">
    <property type="entry name" value="FBA_1"/>
    <property type="match status" value="1"/>
</dbReference>
<dbReference type="EnsemblPlants" id="Solyc05g051587.1.1">
    <property type="protein sequence ID" value="Solyc05g051587.1.1"/>
    <property type="gene ID" value="Solyc05g051587.1"/>
</dbReference>
<evidence type="ECO:0000259" key="2">
    <source>
        <dbReference type="Pfam" id="PF07727"/>
    </source>
</evidence>
<dbReference type="Pfam" id="PF07727">
    <property type="entry name" value="RVT_2"/>
    <property type="match status" value="1"/>
</dbReference>
<protein>
    <recommendedName>
        <fullName evidence="6">F-box domain-containing protein</fullName>
    </recommendedName>
</protein>
<dbReference type="Pfam" id="PF00646">
    <property type="entry name" value="F-box"/>
    <property type="match status" value="1"/>
</dbReference>
<evidence type="ECO:0000259" key="1">
    <source>
        <dbReference type="Pfam" id="PF00646"/>
    </source>
</evidence>
<dbReference type="InterPro" id="IPR013103">
    <property type="entry name" value="RVT_2"/>
</dbReference>
<dbReference type="NCBIfam" id="TIGR01640">
    <property type="entry name" value="F_box_assoc_1"/>
    <property type="match status" value="1"/>
</dbReference>
<dbReference type="SUPFAM" id="SSF81383">
    <property type="entry name" value="F-box domain"/>
    <property type="match status" value="1"/>
</dbReference>
<dbReference type="Proteomes" id="UP000004994">
    <property type="component" value="Chromosome 5"/>
</dbReference>
<dbReference type="InParanoid" id="A0A3Q7GM83"/>
<feature type="domain" description="F-box" evidence="1">
    <location>
        <begin position="12"/>
        <end position="46"/>
    </location>
</feature>
<dbReference type="PANTHER" id="PTHR35546">
    <property type="entry name" value="F-BOX PROTEIN INTERACTION DOMAIN PROTEIN-RELATED"/>
    <property type="match status" value="1"/>
</dbReference>
<dbReference type="InterPro" id="IPR036047">
    <property type="entry name" value="F-box-like_dom_sf"/>
</dbReference>
<evidence type="ECO:0000259" key="3">
    <source>
        <dbReference type="Pfam" id="PF07734"/>
    </source>
</evidence>
<dbReference type="SUPFAM" id="SSF117281">
    <property type="entry name" value="Kelch motif"/>
    <property type="match status" value="1"/>
</dbReference>
<dbReference type="Gramene" id="Solyc05g051587.1.1">
    <property type="protein sequence ID" value="Solyc05g051587.1.1"/>
    <property type="gene ID" value="Solyc05g051587.1"/>
</dbReference>
<dbReference type="InterPro" id="IPR017451">
    <property type="entry name" value="F-box-assoc_interact_dom"/>
</dbReference>
<evidence type="ECO:0000313" key="4">
    <source>
        <dbReference type="EnsemblPlants" id="Solyc05g051587.1.1"/>
    </source>
</evidence>
<evidence type="ECO:0000313" key="5">
    <source>
        <dbReference type="Proteomes" id="UP000004994"/>
    </source>
</evidence>
<dbReference type="PANTHER" id="PTHR35546:SF64">
    <property type="entry name" value="REVERSE TRANSCRIPTASE TY1_COPIA-TYPE DOMAIN-CONTAINING PROTEIN"/>
    <property type="match status" value="1"/>
</dbReference>
<dbReference type="CDD" id="cd09272">
    <property type="entry name" value="RNase_HI_RT_Ty1"/>
    <property type="match status" value="1"/>
</dbReference>
<dbReference type="AlphaFoldDB" id="A0A3Q7GM83"/>
<keyword evidence="5" id="KW-1185">Reference proteome</keyword>
<dbReference type="STRING" id="4081.A0A3Q7GM83"/>
<sequence length="518" mass="58841">MSSSAEKIEGSDDLLTSILLLLPARPLFRFKLVSKRWMSLVSDHHFSYLWKPESFPPALILQSPFLDYPCYYIPDKTESKSSVRFFDFIMNDDPFDDVVILNCCGGLLLCRKELFDEYIVCNPTTKEFHTLPSPNVGSLDMSLAFDHSISPHYKVINVGIQFSSVWYCLLIEIYSSDTNSWRRSRVQFPESFLSNLGQCKGVFFSGAIFWIFKGVNSFCYFDIDKEIIHSYQLPKMNEHYYCGCVRGNLHLVGSSVSDSHHIDVFVLENDCSSWSRKLNDDSFIYLVLYVDDMLIAAKKKYDIQKLKGLLSAEFEMKDLGAARKILGMEIIRDRERRKLFLSQRSYIQKVLARFGMSSSKPIDTPSAANIHLTAMFAPQSEEEKEYIGTSDVGLIYGGDTQCLVTGYSDSDYAGDVDTRRSMTGYVFTLGGSVVSWKATLQPTVTLSTTEAEYMALTEAAKEGIWLKGLLPYLVLYMPYKAELTVKGRTCEELPLPSVYHLFDNPYWIGGSKLSNVGR</sequence>
<dbReference type="InterPro" id="IPR006527">
    <property type="entry name" value="F-box-assoc_dom_typ1"/>
</dbReference>
<dbReference type="InterPro" id="IPR001810">
    <property type="entry name" value="F-box_dom"/>
</dbReference>
<dbReference type="InterPro" id="IPR055290">
    <property type="entry name" value="At3g26010-like"/>
</dbReference>
<organism evidence="4">
    <name type="scientific">Solanum lycopersicum</name>
    <name type="common">Tomato</name>
    <name type="synonym">Lycopersicon esculentum</name>
    <dbReference type="NCBI Taxonomy" id="4081"/>
    <lineage>
        <taxon>Eukaryota</taxon>
        <taxon>Viridiplantae</taxon>
        <taxon>Streptophyta</taxon>
        <taxon>Embryophyta</taxon>
        <taxon>Tracheophyta</taxon>
        <taxon>Spermatophyta</taxon>
        <taxon>Magnoliopsida</taxon>
        <taxon>eudicotyledons</taxon>
        <taxon>Gunneridae</taxon>
        <taxon>Pentapetalae</taxon>
        <taxon>asterids</taxon>
        <taxon>lamiids</taxon>
        <taxon>Solanales</taxon>
        <taxon>Solanaceae</taxon>
        <taxon>Solanoideae</taxon>
        <taxon>Solaneae</taxon>
        <taxon>Solanum</taxon>
        <taxon>Solanum subgen. Lycopersicon</taxon>
    </lineage>
</organism>
<reference evidence="4" key="1">
    <citation type="journal article" date="2012" name="Nature">
        <title>The tomato genome sequence provides insights into fleshy fruit evolution.</title>
        <authorList>
            <consortium name="Tomato Genome Consortium"/>
        </authorList>
    </citation>
    <scope>NUCLEOTIDE SEQUENCE [LARGE SCALE GENOMIC DNA]</scope>
    <source>
        <strain evidence="4">cv. Heinz 1706</strain>
    </source>
</reference>
<dbReference type="InterPro" id="IPR015915">
    <property type="entry name" value="Kelch-typ_b-propeller"/>
</dbReference>
<evidence type="ECO:0008006" key="6">
    <source>
        <dbReference type="Google" id="ProtNLM"/>
    </source>
</evidence>
<name>A0A3Q7GM83_SOLLC</name>
<dbReference type="Gene3D" id="1.20.1280.50">
    <property type="match status" value="1"/>
</dbReference>
<feature type="domain" description="F-box associated beta-propeller type 1" evidence="3">
    <location>
        <begin position="79"/>
        <end position="279"/>
    </location>
</feature>
<proteinExistence type="predicted"/>